<sequence>MPDLGLFVRNWTGFAHLHHAPVGPLTGTLGVSGMTSDFENRGTETLIPSSATRNAAVYGFEQAELGRWKATVGARYDYRTLTTDGDARIEIPAQRRAFQAVTGSAGVLYRVTDPVALVLNVARGFRAPAAPDLFANGFHEGTRAFERGNPGLDVETSLNTDLGVRVATADLTAEATGFVNVVDDYIYLRPFGAGGGAFDSLQVVQGNARLVGAEARVAYRPADFLTLQASGDYVRGTNTAAGVPLTFIPPLRL</sequence>
<protein>
    <recommendedName>
        <fullName evidence="11">TonB-dependent receptor-like beta-barrel domain-containing protein</fullName>
    </recommendedName>
</protein>
<feature type="non-terminal residue" evidence="12">
    <location>
        <position position="253"/>
    </location>
</feature>
<name>A0A6J4MFQ9_9BACT</name>
<feature type="domain" description="TonB-dependent receptor-like beta-barrel" evidence="11">
    <location>
        <begin position="37"/>
        <end position="252"/>
    </location>
</feature>
<evidence type="ECO:0000256" key="9">
    <source>
        <dbReference type="ARBA" id="ARBA00023237"/>
    </source>
</evidence>
<comment type="subcellular location">
    <subcellularLocation>
        <location evidence="1 10">Cell outer membrane</location>
        <topology evidence="1 10">Multi-pass membrane protein</topology>
    </subcellularLocation>
</comment>
<evidence type="ECO:0000256" key="5">
    <source>
        <dbReference type="ARBA" id="ARBA00022729"/>
    </source>
</evidence>
<keyword evidence="2 10" id="KW-0813">Transport</keyword>
<dbReference type="InterPro" id="IPR000531">
    <property type="entry name" value="Beta-barrel_TonB"/>
</dbReference>
<evidence type="ECO:0000256" key="10">
    <source>
        <dbReference type="PROSITE-ProRule" id="PRU01360"/>
    </source>
</evidence>
<keyword evidence="5" id="KW-0732">Signal</keyword>
<keyword evidence="7 10" id="KW-0472">Membrane</keyword>
<evidence type="ECO:0000256" key="4">
    <source>
        <dbReference type="ARBA" id="ARBA00022692"/>
    </source>
</evidence>
<dbReference type="GO" id="GO:0009279">
    <property type="term" value="C:cell outer membrane"/>
    <property type="evidence" value="ECO:0007669"/>
    <property type="project" value="UniProtKB-SubCell"/>
</dbReference>
<organism evidence="12">
    <name type="scientific">uncultured Gemmatimonadaceae bacterium</name>
    <dbReference type="NCBI Taxonomy" id="246130"/>
    <lineage>
        <taxon>Bacteria</taxon>
        <taxon>Pseudomonadati</taxon>
        <taxon>Gemmatimonadota</taxon>
        <taxon>Gemmatimonadia</taxon>
        <taxon>Gemmatimonadales</taxon>
        <taxon>Gemmatimonadaceae</taxon>
        <taxon>environmental samples</taxon>
    </lineage>
</organism>
<gene>
    <name evidence="12" type="ORF">AVDCRST_MAG11-3935</name>
</gene>
<dbReference type="EMBL" id="CADCTU010000837">
    <property type="protein sequence ID" value="CAA9358118.1"/>
    <property type="molecule type" value="Genomic_DNA"/>
</dbReference>
<evidence type="ECO:0000256" key="2">
    <source>
        <dbReference type="ARBA" id="ARBA00022448"/>
    </source>
</evidence>
<dbReference type="PANTHER" id="PTHR30069:SF29">
    <property type="entry name" value="HEMOGLOBIN AND HEMOGLOBIN-HAPTOGLOBIN-BINDING PROTEIN 1-RELATED"/>
    <property type="match status" value="1"/>
</dbReference>
<reference evidence="12" key="1">
    <citation type="submission" date="2020-02" db="EMBL/GenBank/DDBJ databases">
        <authorList>
            <person name="Meier V. D."/>
        </authorList>
    </citation>
    <scope>NUCLEOTIDE SEQUENCE</scope>
    <source>
        <strain evidence="12">AVDCRST_MAG11</strain>
    </source>
</reference>
<evidence type="ECO:0000256" key="6">
    <source>
        <dbReference type="ARBA" id="ARBA00023077"/>
    </source>
</evidence>
<keyword evidence="4 10" id="KW-0812">Transmembrane</keyword>
<dbReference type="PANTHER" id="PTHR30069">
    <property type="entry name" value="TONB-DEPENDENT OUTER MEMBRANE RECEPTOR"/>
    <property type="match status" value="1"/>
</dbReference>
<dbReference type="SUPFAM" id="SSF56935">
    <property type="entry name" value="Porins"/>
    <property type="match status" value="1"/>
</dbReference>
<dbReference type="GO" id="GO:0015344">
    <property type="term" value="F:siderophore uptake transmembrane transporter activity"/>
    <property type="evidence" value="ECO:0007669"/>
    <property type="project" value="TreeGrafter"/>
</dbReference>
<dbReference type="InterPro" id="IPR039426">
    <property type="entry name" value="TonB-dep_rcpt-like"/>
</dbReference>
<keyword evidence="9 10" id="KW-0998">Cell outer membrane</keyword>
<dbReference type="PROSITE" id="PS52016">
    <property type="entry name" value="TONB_DEPENDENT_REC_3"/>
    <property type="match status" value="1"/>
</dbReference>
<keyword evidence="6" id="KW-0798">TonB box</keyword>
<keyword evidence="8" id="KW-0675">Receptor</keyword>
<keyword evidence="3 10" id="KW-1134">Transmembrane beta strand</keyword>
<dbReference type="InterPro" id="IPR036942">
    <property type="entry name" value="Beta-barrel_TonB_sf"/>
</dbReference>
<dbReference type="Gene3D" id="2.40.170.20">
    <property type="entry name" value="TonB-dependent receptor, beta-barrel domain"/>
    <property type="match status" value="1"/>
</dbReference>
<accession>A0A6J4MFQ9</accession>
<comment type="similarity">
    <text evidence="10">Belongs to the TonB-dependent receptor family.</text>
</comment>
<evidence type="ECO:0000256" key="7">
    <source>
        <dbReference type="ARBA" id="ARBA00023136"/>
    </source>
</evidence>
<dbReference type="Pfam" id="PF00593">
    <property type="entry name" value="TonB_dep_Rec_b-barrel"/>
    <property type="match status" value="1"/>
</dbReference>
<evidence type="ECO:0000256" key="8">
    <source>
        <dbReference type="ARBA" id="ARBA00023170"/>
    </source>
</evidence>
<evidence type="ECO:0000259" key="11">
    <source>
        <dbReference type="Pfam" id="PF00593"/>
    </source>
</evidence>
<proteinExistence type="inferred from homology"/>
<evidence type="ECO:0000256" key="1">
    <source>
        <dbReference type="ARBA" id="ARBA00004571"/>
    </source>
</evidence>
<dbReference type="AlphaFoldDB" id="A0A6J4MFQ9"/>
<evidence type="ECO:0000256" key="3">
    <source>
        <dbReference type="ARBA" id="ARBA00022452"/>
    </source>
</evidence>
<evidence type="ECO:0000313" key="12">
    <source>
        <dbReference type="EMBL" id="CAA9358118.1"/>
    </source>
</evidence>
<dbReference type="GO" id="GO:0044718">
    <property type="term" value="P:siderophore transmembrane transport"/>
    <property type="evidence" value="ECO:0007669"/>
    <property type="project" value="TreeGrafter"/>
</dbReference>